<keyword evidence="3" id="KW-1185">Reference proteome</keyword>
<protein>
    <submittedName>
        <fullName evidence="2">DUF2249 domain-containing protein</fullName>
    </submittedName>
</protein>
<reference evidence="2" key="1">
    <citation type="submission" date="2019-03" db="EMBL/GenBank/DDBJ databases">
        <title>Afifella sp. nov., isolated from activated sludge.</title>
        <authorList>
            <person name="Li Q."/>
            <person name="Liu Y."/>
        </authorList>
    </citation>
    <scope>NUCLEOTIDE SEQUENCE</scope>
    <source>
        <strain evidence="2">L72</strain>
    </source>
</reference>
<dbReference type="Pfam" id="PF10006">
    <property type="entry name" value="DUF2249"/>
    <property type="match status" value="1"/>
</dbReference>
<dbReference type="InterPro" id="IPR018720">
    <property type="entry name" value="DUF2249"/>
</dbReference>
<dbReference type="Proteomes" id="UP000773614">
    <property type="component" value="Unassembled WGS sequence"/>
</dbReference>
<dbReference type="EMBL" id="SPKJ01000012">
    <property type="protein sequence ID" value="MYZ47278.1"/>
    <property type="molecule type" value="Genomic_DNA"/>
</dbReference>
<proteinExistence type="predicted"/>
<organism evidence="2 3">
    <name type="scientific">Propylenella binzhouense</name>
    <dbReference type="NCBI Taxonomy" id="2555902"/>
    <lineage>
        <taxon>Bacteria</taxon>
        <taxon>Pseudomonadati</taxon>
        <taxon>Pseudomonadota</taxon>
        <taxon>Alphaproteobacteria</taxon>
        <taxon>Hyphomicrobiales</taxon>
        <taxon>Propylenellaceae</taxon>
        <taxon>Propylenella</taxon>
    </lineage>
</organism>
<accession>A0A964T2M0</accession>
<evidence type="ECO:0000313" key="3">
    <source>
        <dbReference type="Proteomes" id="UP000773614"/>
    </source>
</evidence>
<evidence type="ECO:0000313" key="2">
    <source>
        <dbReference type="EMBL" id="MYZ47278.1"/>
    </source>
</evidence>
<dbReference type="AlphaFoldDB" id="A0A964T2M0"/>
<evidence type="ECO:0000259" key="1">
    <source>
        <dbReference type="Pfam" id="PF10006"/>
    </source>
</evidence>
<gene>
    <name evidence="2" type="ORF">E4O86_06070</name>
</gene>
<feature type="domain" description="DUF2249" evidence="1">
    <location>
        <begin position="10"/>
        <end position="78"/>
    </location>
</feature>
<name>A0A964T2M0_9HYPH</name>
<sequence length="85" mass="10012">METEAGERILDVREIPSRIRHTVIFQLLAALAPEQSLQIVHDHDPTLLRNQLEFNFEGDFAWTYLESGPETWRVRLRRIGRRTAQ</sequence>
<comment type="caution">
    <text evidence="2">The sequence shown here is derived from an EMBL/GenBank/DDBJ whole genome shotgun (WGS) entry which is preliminary data.</text>
</comment>